<feature type="region of interest" description="Disordered" evidence="1">
    <location>
        <begin position="1"/>
        <end position="41"/>
    </location>
</feature>
<dbReference type="RefSeq" id="XP_029757507.1">
    <property type="nucleotide sequence ID" value="XM_029907216.1"/>
</dbReference>
<evidence type="ECO:0000256" key="1">
    <source>
        <dbReference type="SAM" id="MobiDB-lite"/>
    </source>
</evidence>
<reference evidence="2 3" key="1">
    <citation type="journal article" date="2014" name="BMC Genomics">
        <title>Genome sequencing of four Aureobasidium pullulans varieties: biotechnological potential, stress tolerance, and description of new species.</title>
        <authorList>
            <person name="Gostin Ar C."/>
            <person name="Ohm R.A."/>
            <person name="Kogej T."/>
            <person name="Sonjak S."/>
            <person name="Turk M."/>
            <person name="Zajc J."/>
            <person name="Zalar P."/>
            <person name="Grube M."/>
            <person name="Sun H."/>
            <person name="Han J."/>
            <person name="Sharma A."/>
            <person name="Chiniquy J."/>
            <person name="Ngan C.Y."/>
            <person name="Lipzen A."/>
            <person name="Barry K."/>
            <person name="Grigoriev I.V."/>
            <person name="Gunde-Cimerman N."/>
        </authorList>
    </citation>
    <scope>NUCLEOTIDE SEQUENCE [LARGE SCALE GENOMIC DNA]</scope>
    <source>
        <strain evidence="2 3">EXF-150</strain>
    </source>
</reference>
<proteinExistence type="predicted"/>
<sequence>MEQRKRKGRGQKESKGKRKRKSRKEEKAGSRPSADQHMAAGGKWKEFIRPVMDCWIWKGCMIGSFLGQPRMAPASTGYLAAQPVLAAASKSSAYGRTQHRGDADGESEKIGVVVDEEDAVRNEVAARWKIALPARSLQRYRTVLFEGVDSWDKLLLSVEMDSLPKQASRHTTFCQPKTDSTRSAGHQNPPLPVRMVNNSIWSLYTLLEVVVEVRTTEVTSAGVVRLRPTPRAFGVIDKAGICPTLKQPNNVDNLRHESIRYCSKKNLSRNSRLGNPSRFSMSHMHVQAPRQVKL</sequence>
<protein>
    <submittedName>
        <fullName evidence="2">Uncharacterized protein</fullName>
    </submittedName>
</protein>
<keyword evidence="3" id="KW-1185">Reference proteome</keyword>
<accession>A0A074X724</accession>
<dbReference type="Proteomes" id="UP000030706">
    <property type="component" value="Unassembled WGS sequence"/>
</dbReference>
<evidence type="ECO:0000313" key="2">
    <source>
        <dbReference type="EMBL" id="KEQ81320.1"/>
    </source>
</evidence>
<name>A0A074X724_AURPU</name>
<evidence type="ECO:0000313" key="3">
    <source>
        <dbReference type="Proteomes" id="UP000030706"/>
    </source>
</evidence>
<feature type="compositionally biased region" description="Polar residues" evidence="1">
    <location>
        <begin position="268"/>
        <end position="280"/>
    </location>
</feature>
<feature type="region of interest" description="Disordered" evidence="1">
    <location>
        <begin position="268"/>
        <end position="294"/>
    </location>
</feature>
<organism evidence="2 3">
    <name type="scientific">Aureobasidium pullulans EXF-150</name>
    <dbReference type="NCBI Taxonomy" id="1043002"/>
    <lineage>
        <taxon>Eukaryota</taxon>
        <taxon>Fungi</taxon>
        <taxon>Dikarya</taxon>
        <taxon>Ascomycota</taxon>
        <taxon>Pezizomycotina</taxon>
        <taxon>Dothideomycetes</taxon>
        <taxon>Dothideomycetidae</taxon>
        <taxon>Dothideales</taxon>
        <taxon>Saccotheciaceae</taxon>
        <taxon>Aureobasidium</taxon>
    </lineage>
</organism>
<gene>
    <name evidence="2" type="ORF">M438DRAFT_358037</name>
</gene>
<dbReference type="EMBL" id="KL584992">
    <property type="protein sequence ID" value="KEQ81320.1"/>
    <property type="molecule type" value="Genomic_DNA"/>
</dbReference>
<dbReference type="HOGENOM" id="CLU_946594_0_0_1"/>
<feature type="compositionally biased region" description="Basic residues" evidence="1">
    <location>
        <begin position="1"/>
        <end position="22"/>
    </location>
</feature>
<dbReference type="AlphaFoldDB" id="A0A074X724"/>
<dbReference type="GeneID" id="40749522"/>